<name>A0A8X6IWP7_9ARAC</name>
<dbReference type="EMBL" id="BMAV01027866">
    <property type="protein sequence ID" value="GFS62923.1"/>
    <property type="molecule type" value="Genomic_DNA"/>
</dbReference>
<feature type="chain" id="PRO_5036444949" description="Secreted protein" evidence="1">
    <location>
        <begin position="21"/>
        <end position="73"/>
    </location>
</feature>
<dbReference type="AlphaFoldDB" id="A0A8X6IWP7"/>
<feature type="signal peptide" evidence="1">
    <location>
        <begin position="1"/>
        <end position="20"/>
    </location>
</feature>
<reference evidence="2" key="1">
    <citation type="submission" date="2020-08" db="EMBL/GenBank/DDBJ databases">
        <title>Multicomponent nature underlies the extraordinary mechanical properties of spider dragline silk.</title>
        <authorList>
            <person name="Kono N."/>
            <person name="Nakamura H."/>
            <person name="Mori M."/>
            <person name="Yoshida Y."/>
            <person name="Ohtoshi R."/>
            <person name="Malay A.D."/>
            <person name="Moran D.A.P."/>
            <person name="Tomita M."/>
            <person name="Numata K."/>
            <person name="Arakawa K."/>
        </authorList>
    </citation>
    <scope>NUCLEOTIDE SEQUENCE</scope>
</reference>
<evidence type="ECO:0000256" key="1">
    <source>
        <dbReference type="SAM" id="SignalP"/>
    </source>
</evidence>
<keyword evidence="1" id="KW-0732">Signal</keyword>
<accession>A0A8X6IWP7</accession>
<comment type="caution">
    <text evidence="2">The sequence shown here is derived from an EMBL/GenBank/DDBJ whole genome shotgun (WGS) entry which is preliminary data.</text>
</comment>
<dbReference type="OrthoDB" id="10552435at2759"/>
<keyword evidence="3" id="KW-1185">Reference proteome</keyword>
<proteinExistence type="predicted"/>
<protein>
    <recommendedName>
        <fullName evidence="4">Secreted protein</fullName>
    </recommendedName>
</protein>
<organism evidence="2 3">
    <name type="scientific">Trichonephila inaurata madagascariensis</name>
    <dbReference type="NCBI Taxonomy" id="2747483"/>
    <lineage>
        <taxon>Eukaryota</taxon>
        <taxon>Metazoa</taxon>
        <taxon>Ecdysozoa</taxon>
        <taxon>Arthropoda</taxon>
        <taxon>Chelicerata</taxon>
        <taxon>Arachnida</taxon>
        <taxon>Araneae</taxon>
        <taxon>Araneomorphae</taxon>
        <taxon>Entelegynae</taxon>
        <taxon>Araneoidea</taxon>
        <taxon>Nephilidae</taxon>
        <taxon>Trichonephila</taxon>
        <taxon>Trichonephila inaurata</taxon>
    </lineage>
</organism>
<evidence type="ECO:0008006" key="4">
    <source>
        <dbReference type="Google" id="ProtNLM"/>
    </source>
</evidence>
<evidence type="ECO:0000313" key="2">
    <source>
        <dbReference type="EMBL" id="GFS62923.1"/>
    </source>
</evidence>
<evidence type="ECO:0000313" key="3">
    <source>
        <dbReference type="Proteomes" id="UP000886998"/>
    </source>
</evidence>
<sequence>MKNAWLFLLFTIRTVEKAEKKRCDLYVPIPSLNSTRTLIDSIVLRSSCQQSFRYSHEIPVCDLPDGGIDGGCV</sequence>
<dbReference type="Proteomes" id="UP000886998">
    <property type="component" value="Unassembled WGS sequence"/>
</dbReference>
<gene>
    <name evidence="2" type="ORF">TNIN_249971</name>
</gene>